<evidence type="ECO:0000313" key="1">
    <source>
        <dbReference type="EMBL" id="KAJ9070781.1"/>
    </source>
</evidence>
<dbReference type="Proteomes" id="UP001165960">
    <property type="component" value="Unassembled WGS sequence"/>
</dbReference>
<evidence type="ECO:0000313" key="2">
    <source>
        <dbReference type="Proteomes" id="UP001165960"/>
    </source>
</evidence>
<organism evidence="1 2">
    <name type="scientific">Entomophthora muscae</name>
    <dbReference type="NCBI Taxonomy" id="34485"/>
    <lineage>
        <taxon>Eukaryota</taxon>
        <taxon>Fungi</taxon>
        <taxon>Fungi incertae sedis</taxon>
        <taxon>Zoopagomycota</taxon>
        <taxon>Entomophthoromycotina</taxon>
        <taxon>Entomophthoromycetes</taxon>
        <taxon>Entomophthorales</taxon>
        <taxon>Entomophthoraceae</taxon>
        <taxon>Entomophthora</taxon>
    </lineage>
</organism>
<accession>A0ACC2T8I7</accession>
<name>A0ACC2T8I7_9FUNG</name>
<proteinExistence type="predicted"/>
<reference evidence="1" key="1">
    <citation type="submission" date="2022-04" db="EMBL/GenBank/DDBJ databases">
        <title>Genome of the entomopathogenic fungus Entomophthora muscae.</title>
        <authorList>
            <person name="Elya C."/>
            <person name="Lovett B.R."/>
            <person name="Lee E."/>
            <person name="Macias A.M."/>
            <person name="Hajek A.E."/>
            <person name="De Bivort B.L."/>
            <person name="Kasson M.T."/>
            <person name="De Fine Licht H.H."/>
            <person name="Stajich J.E."/>
        </authorList>
    </citation>
    <scope>NUCLEOTIDE SEQUENCE</scope>
    <source>
        <strain evidence="1">Berkeley</strain>
    </source>
</reference>
<protein>
    <submittedName>
        <fullName evidence="1">Uncharacterized protein</fullName>
    </submittedName>
</protein>
<dbReference type="EMBL" id="QTSX02003560">
    <property type="protein sequence ID" value="KAJ9070781.1"/>
    <property type="molecule type" value="Genomic_DNA"/>
</dbReference>
<keyword evidence="2" id="KW-1185">Reference proteome</keyword>
<comment type="caution">
    <text evidence="1">The sequence shown here is derived from an EMBL/GenBank/DDBJ whole genome shotgun (WGS) entry which is preliminary data.</text>
</comment>
<gene>
    <name evidence="1" type="ORF">DSO57_1004031</name>
</gene>
<sequence length="289" mass="33141">MNDMDWINSLQLTTSLVSLGLGGILLKCCYCRREERWSAEGILLTIIALLDCILSVYLITTDIIRLAYPASINNVLCLLSFFFEQGLGLACLSIFLLLAVVRYRAVVSRKNDNPLAWTLAAFLLIIGLLVLFGLRTSKVYPYPSQMYCLPFSSTKGKIASYMYFIFLLFYAPHFFIIPFCYLRIVCHYSQQSRGYSVTEFDTVKRINMKLLGLLAMTLVYWTCILPHVIVLHYVYIFRHEPSPVLDGLAYWLKGCFLIANPLFPILFHSEIRANFCATFRSQPISFLHP</sequence>